<reference evidence="3 4" key="1">
    <citation type="submission" date="2019-03" db="EMBL/GenBank/DDBJ databases">
        <title>Genomic Encyclopedia of Archaeal and Bacterial Type Strains, Phase II (KMG-II): from individual species to whole genera.</title>
        <authorList>
            <person name="Goeker M."/>
        </authorList>
    </citation>
    <scope>NUCLEOTIDE SEQUENCE [LARGE SCALE GENOMIC DNA]</scope>
    <source>
        <strain evidence="3 4">DSM 45499</strain>
    </source>
</reference>
<keyword evidence="2" id="KW-0472">Membrane</keyword>
<accession>A0A4R7VHE7</accession>
<evidence type="ECO:0000313" key="4">
    <source>
        <dbReference type="Proteomes" id="UP000294927"/>
    </source>
</evidence>
<feature type="transmembrane region" description="Helical" evidence="2">
    <location>
        <begin position="154"/>
        <end position="173"/>
    </location>
</feature>
<dbReference type="EMBL" id="SOCP01000008">
    <property type="protein sequence ID" value="TDV48760.1"/>
    <property type="molecule type" value="Genomic_DNA"/>
</dbReference>
<name>A0A4R7VHE7_9PSEU</name>
<feature type="transmembrane region" description="Helical" evidence="2">
    <location>
        <begin position="100"/>
        <end position="118"/>
    </location>
</feature>
<dbReference type="Proteomes" id="UP000294927">
    <property type="component" value="Unassembled WGS sequence"/>
</dbReference>
<evidence type="ECO:0000256" key="2">
    <source>
        <dbReference type="SAM" id="Phobius"/>
    </source>
</evidence>
<sequence length="224" mass="23072">MPEAQVDEHVRTCAGCQGWLDEATALTRSLRIRSATPVPDLTGAIIADAPVFVDTRGWWPRYALGVVAVAQLSLAFAQLFGVGQRQTHADHDAVPIASHLFNEGTAWNLALGVGLFWAAFRPRTAAGLIPVLTGFLALLLAYSTHDLIAGTAPVARVLGHGLLVAGLVLLFLVNRKPGGASPGHAVDTGTGGAAGTSTAPGDPAPAAGDPARPPLRPAGRHRAA</sequence>
<keyword evidence="2" id="KW-0812">Transmembrane</keyword>
<dbReference type="AlphaFoldDB" id="A0A4R7VHE7"/>
<organism evidence="3 4">
    <name type="scientific">Actinophytocola oryzae</name>
    <dbReference type="NCBI Taxonomy" id="502181"/>
    <lineage>
        <taxon>Bacteria</taxon>
        <taxon>Bacillati</taxon>
        <taxon>Actinomycetota</taxon>
        <taxon>Actinomycetes</taxon>
        <taxon>Pseudonocardiales</taxon>
        <taxon>Pseudonocardiaceae</taxon>
    </lineage>
</organism>
<gene>
    <name evidence="3" type="ORF">CLV71_108120</name>
</gene>
<evidence type="ECO:0000256" key="1">
    <source>
        <dbReference type="SAM" id="MobiDB-lite"/>
    </source>
</evidence>
<feature type="compositionally biased region" description="Low complexity" evidence="1">
    <location>
        <begin position="195"/>
        <end position="210"/>
    </location>
</feature>
<keyword evidence="4" id="KW-1185">Reference proteome</keyword>
<proteinExistence type="predicted"/>
<feature type="transmembrane region" description="Helical" evidence="2">
    <location>
        <begin position="125"/>
        <end position="142"/>
    </location>
</feature>
<feature type="transmembrane region" description="Helical" evidence="2">
    <location>
        <begin position="62"/>
        <end position="80"/>
    </location>
</feature>
<protein>
    <submittedName>
        <fullName evidence="3">Putative anti-sigma-YlaC factor YlaD</fullName>
    </submittedName>
</protein>
<evidence type="ECO:0000313" key="3">
    <source>
        <dbReference type="EMBL" id="TDV48760.1"/>
    </source>
</evidence>
<keyword evidence="2" id="KW-1133">Transmembrane helix</keyword>
<comment type="caution">
    <text evidence="3">The sequence shown here is derived from an EMBL/GenBank/DDBJ whole genome shotgun (WGS) entry which is preliminary data.</text>
</comment>
<feature type="region of interest" description="Disordered" evidence="1">
    <location>
        <begin position="181"/>
        <end position="224"/>
    </location>
</feature>